<dbReference type="Proteomes" id="UP000434036">
    <property type="component" value="Unassembled WGS sequence"/>
</dbReference>
<name>A0A6N8U5I5_9FIRM</name>
<feature type="domain" description="Peptidase M24" evidence="1">
    <location>
        <begin position="158"/>
        <end position="377"/>
    </location>
</feature>
<organism evidence="2 3">
    <name type="scientific">Copranaerobaculum intestinale</name>
    <dbReference type="NCBI Taxonomy" id="2692629"/>
    <lineage>
        <taxon>Bacteria</taxon>
        <taxon>Bacillati</taxon>
        <taxon>Bacillota</taxon>
        <taxon>Erysipelotrichia</taxon>
        <taxon>Erysipelotrichales</taxon>
        <taxon>Erysipelotrichaceae</taxon>
        <taxon>Copranaerobaculum</taxon>
    </lineage>
</organism>
<proteinExistence type="predicted"/>
<dbReference type="InterPro" id="IPR050659">
    <property type="entry name" value="Peptidase_M24B"/>
</dbReference>
<dbReference type="InterPro" id="IPR000994">
    <property type="entry name" value="Pept_M24"/>
</dbReference>
<dbReference type="RefSeq" id="WP_160624912.1">
    <property type="nucleotide sequence ID" value="NZ_WUUQ01000002.1"/>
</dbReference>
<evidence type="ECO:0000313" key="2">
    <source>
        <dbReference type="EMBL" id="MXQ73466.1"/>
    </source>
</evidence>
<evidence type="ECO:0000259" key="1">
    <source>
        <dbReference type="Pfam" id="PF00557"/>
    </source>
</evidence>
<dbReference type="PANTHER" id="PTHR46112:SF8">
    <property type="entry name" value="CYTOPLASMIC PEPTIDASE PEPQ-RELATED"/>
    <property type="match status" value="1"/>
</dbReference>
<dbReference type="Gene3D" id="3.90.230.10">
    <property type="entry name" value="Creatinase/methionine aminopeptidase superfamily"/>
    <property type="match status" value="1"/>
</dbReference>
<accession>A0A6N8U5I5</accession>
<dbReference type="AlphaFoldDB" id="A0A6N8U5I5"/>
<sequence length="395" mass="43882">MELNREKLPIIYDTLAKQNIDAWLICGRETAMNSEPVLPVLGDLDFIIATCLIFTKTKCIAIVSPLDVEGYKLIDGIDEVRCYQGSFDDEIAAVLKDLAPKRLALNFAKNDSASDGLRTGMKMMLDRIFEEIHFHGEIVSAYDIIANVRGRKTEAQLEKIRHCAEVAVGQLLSVPSILKADSTSKDIFDYLHKLAYDAGYGMSWTPSQCPGVSVDPAVPAGHMGIVDTPIVKGCMINIDYGVSKDGYVSDVQREFYVLKDDENEAPDEVKKAFETIKKAIRMAKDFMKPGVTGFEVDQVAREYIMSEGYESWNSALGHQVGHVCHDGGPILANRRARYNRPELIDTPLCAGNVFTLEPVIEIPQGRVCMEEMVVITETGCEWLVAPQDELILVRV</sequence>
<dbReference type="InterPro" id="IPR036005">
    <property type="entry name" value="Creatinase/aminopeptidase-like"/>
</dbReference>
<evidence type="ECO:0000313" key="3">
    <source>
        <dbReference type="Proteomes" id="UP000434036"/>
    </source>
</evidence>
<dbReference type="PANTHER" id="PTHR46112">
    <property type="entry name" value="AMINOPEPTIDASE"/>
    <property type="match status" value="1"/>
</dbReference>
<dbReference type="SUPFAM" id="SSF55920">
    <property type="entry name" value="Creatinase/aminopeptidase"/>
    <property type="match status" value="1"/>
</dbReference>
<gene>
    <name evidence="2" type="ORF">GSF08_05915</name>
</gene>
<reference evidence="2 3" key="1">
    <citation type="submission" date="2019-12" db="EMBL/GenBank/DDBJ databases">
        <authorList>
            <person name="Yang R."/>
        </authorList>
    </citation>
    <scope>NUCLEOTIDE SEQUENCE [LARGE SCALE GENOMIC DNA]</scope>
    <source>
        <strain evidence="2 3">DONG20-135</strain>
    </source>
</reference>
<dbReference type="EMBL" id="WUUQ01000002">
    <property type="protein sequence ID" value="MXQ73466.1"/>
    <property type="molecule type" value="Genomic_DNA"/>
</dbReference>
<comment type="caution">
    <text evidence="2">The sequence shown here is derived from an EMBL/GenBank/DDBJ whole genome shotgun (WGS) entry which is preliminary data.</text>
</comment>
<protein>
    <submittedName>
        <fullName evidence="2">M24 family metallopeptidase</fullName>
    </submittedName>
</protein>
<keyword evidence="3" id="KW-1185">Reference proteome</keyword>
<dbReference type="Pfam" id="PF00557">
    <property type="entry name" value="Peptidase_M24"/>
    <property type="match status" value="1"/>
</dbReference>
<reference evidence="2 3" key="2">
    <citation type="submission" date="2020-01" db="EMBL/GenBank/DDBJ databases">
        <title>Clostridiaceae sp. nov. isolated from the gut of human by culturomics.</title>
        <authorList>
            <person name="Chang Y."/>
        </authorList>
    </citation>
    <scope>NUCLEOTIDE SEQUENCE [LARGE SCALE GENOMIC DNA]</scope>
    <source>
        <strain evidence="2 3">DONG20-135</strain>
    </source>
</reference>